<geneLocation type="plasmid" evidence="5 6">
    <name>pP66_d</name>
</geneLocation>
<comment type="catalytic activity">
    <reaction evidence="1">
        <text>2-phosphoglycolate + H2O = glycolate + phosphate</text>
        <dbReference type="Rhea" id="RHEA:14369"/>
        <dbReference type="ChEBI" id="CHEBI:15377"/>
        <dbReference type="ChEBI" id="CHEBI:29805"/>
        <dbReference type="ChEBI" id="CHEBI:43474"/>
        <dbReference type="ChEBI" id="CHEBI:58033"/>
        <dbReference type="EC" id="3.1.3.18"/>
    </reaction>
</comment>
<gene>
    <name evidence="5" type="ORF">PhaeoP66_04290</name>
</gene>
<keyword evidence="6" id="KW-1185">Reference proteome</keyword>
<dbReference type="SUPFAM" id="SSF56784">
    <property type="entry name" value="HAD-like"/>
    <property type="match status" value="1"/>
</dbReference>
<proteinExistence type="inferred from homology"/>
<dbReference type="InterPro" id="IPR041492">
    <property type="entry name" value="HAD_2"/>
</dbReference>
<dbReference type="InterPro" id="IPR023198">
    <property type="entry name" value="PGP-like_dom2"/>
</dbReference>
<dbReference type="InterPro" id="IPR036412">
    <property type="entry name" value="HAD-like_sf"/>
</dbReference>
<comment type="pathway">
    <text evidence="2">Organic acid metabolism; glycolate biosynthesis; glycolate from 2-phosphoglycolate: step 1/1.</text>
</comment>
<dbReference type="SFLD" id="SFLDS00003">
    <property type="entry name" value="Haloacid_Dehalogenase"/>
    <property type="match status" value="1"/>
</dbReference>
<evidence type="ECO:0000313" key="5">
    <source>
        <dbReference type="EMBL" id="AUQ97016.1"/>
    </source>
</evidence>
<dbReference type="PANTHER" id="PTHR43434:SF1">
    <property type="entry name" value="PHOSPHOGLYCOLATE PHOSPHATASE"/>
    <property type="match status" value="1"/>
</dbReference>
<dbReference type="CDD" id="cd01427">
    <property type="entry name" value="HAD_like"/>
    <property type="match status" value="1"/>
</dbReference>
<name>A0ABM7DN18_9RHOB</name>
<evidence type="ECO:0000313" key="6">
    <source>
        <dbReference type="Proteomes" id="UP000236536"/>
    </source>
</evidence>
<comment type="similarity">
    <text evidence="3">Belongs to the HAD-like hydrolase superfamily. CbbY/CbbZ/Gph/YieH family.</text>
</comment>
<accession>A0ABM7DN18</accession>
<dbReference type="SFLD" id="SFLDG01129">
    <property type="entry name" value="C1.5:_HAD__Beta-PGM__Phosphata"/>
    <property type="match status" value="1"/>
</dbReference>
<dbReference type="Gene3D" id="1.10.150.240">
    <property type="entry name" value="Putative phosphatase, domain 2"/>
    <property type="match status" value="1"/>
</dbReference>
<protein>
    <recommendedName>
        <fullName evidence="4">phosphoglycolate phosphatase</fullName>
        <ecNumber evidence="4">3.1.3.18</ecNumber>
    </recommendedName>
</protein>
<reference evidence="5 6" key="2">
    <citation type="journal article" date="2017" name="Int. J. Syst. Evol. Microbiol.">
        <title>Adaptation of Surface-Associated Bacteria to the Open Ocean: A Genomically Distinct Subpopulation of Phaeobacter gallaeciensis Colonizes Pacific Mesozooplankton.</title>
        <authorList>
            <person name="Freese H.M."/>
            <person name="Methner A."/>
            <person name="Overmann J."/>
        </authorList>
    </citation>
    <scope>NUCLEOTIDE SEQUENCE [LARGE SCALE GENOMIC DNA]</scope>
    <source>
        <strain evidence="5 6">P66</strain>
    </source>
</reference>
<dbReference type="Gene3D" id="3.40.50.1000">
    <property type="entry name" value="HAD superfamily/HAD-like"/>
    <property type="match status" value="1"/>
</dbReference>
<dbReference type="Proteomes" id="UP000236536">
    <property type="component" value="Plasmid pP66_d"/>
</dbReference>
<dbReference type="PANTHER" id="PTHR43434">
    <property type="entry name" value="PHOSPHOGLYCOLATE PHOSPHATASE"/>
    <property type="match status" value="1"/>
</dbReference>
<dbReference type="EC" id="3.1.3.18" evidence="4"/>
<evidence type="ECO:0000256" key="1">
    <source>
        <dbReference type="ARBA" id="ARBA00000830"/>
    </source>
</evidence>
<sequence length="231" mass="25021">MSWRTDTPMRPIIRERPTVLLDFDGTLANARTDATPRVRKLLQQRLHGRKTLAEINQALTPPGYANAINALFPLAERAEIWDNVITITTAQINAGVTLPELLSPVLSMLAARCNLAVFSARDPVSLTLALERAGINDLFVSVEGYLGAYPPKPDPSGVQALVSRMGVPLDRAVYVGDSQVDLQMAQASGMPFVAAGWMRDRIKPGDTRHHCASFDTLPAVISALSSSSVSF</sequence>
<dbReference type="Pfam" id="PF13419">
    <property type="entry name" value="HAD_2"/>
    <property type="match status" value="1"/>
</dbReference>
<evidence type="ECO:0000256" key="4">
    <source>
        <dbReference type="ARBA" id="ARBA00013078"/>
    </source>
</evidence>
<dbReference type="InterPro" id="IPR023214">
    <property type="entry name" value="HAD_sf"/>
</dbReference>
<reference evidence="5 6" key="1">
    <citation type="journal article" date="2017" name="Genome Biol. Evol.">
        <title>Trajectories and Drivers of Genome Evolution in Surface-Associated Marine Phaeobacter.</title>
        <authorList>
            <person name="Freese H.M."/>
            <person name="Sikorski J."/>
            <person name="Bunk B."/>
            <person name="Scheuner C."/>
            <person name="Meier-Kolthoff J.P."/>
            <person name="Sproer C."/>
            <person name="Gram L."/>
            <person name="Overmann J."/>
        </authorList>
    </citation>
    <scope>NUCLEOTIDE SEQUENCE [LARGE SCALE GENOMIC DNA]</scope>
    <source>
        <strain evidence="5 6">P66</strain>
    </source>
</reference>
<dbReference type="InterPro" id="IPR050155">
    <property type="entry name" value="HAD-like_hydrolase_sf"/>
</dbReference>
<evidence type="ECO:0000256" key="2">
    <source>
        <dbReference type="ARBA" id="ARBA00004818"/>
    </source>
</evidence>
<organism evidence="5 6">
    <name type="scientific">Phaeobacter inhibens</name>
    <dbReference type="NCBI Taxonomy" id="221822"/>
    <lineage>
        <taxon>Bacteria</taxon>
        <taxon>Pseudomonadati</taxon>
        <taxon>Pseudomonadota</taxon>
        <taxon>Alphaproteobacteria</taxon>
        <taxon>Rhodobacterales</taxon>
        <taxon>Roseobacteraceae</taxon>
        <taxon>Phaeobacter</taxon>
    </lineage>
</organism>
<dbReference type="EMBL" id="CP010709">
    <property type="protein sequence ID" value="AUQ97016.1"/>
    <property type="molecule type" value="Genomic_DNA"/>
</dbReference>
<evidence type="ECO:0000256" key="3">
    <source>
        <dbReference type="ARBA" id="ARBA00006171"/>
    </source>
</evidence>
<keyword evidence="5" id="KW-0614">Plasmid</keyword>